<evidence type="ECO:0000313" key="2">
    <source>
        <dbReference type="Proteomes" id="UP000190341"/>
    </source>
</evidence>
<reference evidence="1 2" key="1">
    <citation type="submission" date="2017-02" db="EMBL/GenBank/DDBJ databases">
        <authorList>
            <person name="Peterson S.W."/>
        </authorList>
    </citation>
    <scope>NUCLEOTIDE SEQUENCE [LARGE SCALE GENOMIC DNA]</scope>
    <source>
        <strain evidence="1 2">P15</strain>
    </source>
</reference>
<dbReference type="Proteomes" id="UP000190341">
    <property type="component" value="Unassembled WGS sequence"/>
</dbReference>
<keyword evidence="2" id="KW-1185">Reference proteome</keyword>
<name>A0A1T5M162_9GAMM</name>
<dbReference type="STRING" id="428993.SAMN06296058_3584"/>
<dbReference type="AlphaFoldDB" id="A0A1T5M162"/>
<gene>
    <name evidence="1" type="ORF">SAMN06296058_3584</name>
</gene>
<organism evidence="1 2">
    <name type="scientific">Pseudoxanthomonas indica</name>
    <dbReference type="NCBI Taxonomy" id="428993"/>
    <lineage>
        <taxon>Bacteria</taxon>
        <taxon>Pseudomonadati</taxon>
        <taxon>Pseudomonadota</taxon>
        <taxon>Gammaproteobacteria</taxon>
        <taxon>Lysobacterales</taxon>
        <taxon>Lysobacteraceae</taxon>
        <taxon>Pseudoxanthomonas</taxon>
    </lineage>
</organism>
<sequence length="51" mass="5882">MESVDARLKQMPIERAPRQRLFFCRTAKPCQIDGDPGEGLKFIELSFIIND</sequence>
<accession>A0A1T5M162</accession>
<evidence type="ECO:0000313" key="1">
    <source>
        <dbReference type="EMBL" id="SKC81990.1"/>
    </source>
</evidence>
<protein>
    <submittedName>
        <fullName evidence="1">Uncharacterized protein</fullName>
    </submittedName>
</protein>
<dbReference type="RefSeq" id="WP_176140904.1">
    <property type="nucleotide sequence ID" value="NZ_BMCL01000004.1"/>
</dbReference>
<dbReference type="EMBL" id="FUZV01000002">
    <property type="protein sequence ID" value="SKC81990.1"/>
    <property type="molecule type" value="Genomic_DNA"/>
</dbReference>
<proteinExistence type="predicted"/>